<dbReference type="GO" id="GO:0046872">
    <property type="term" value="F:metal ion binding"/>
    <property type="evidence" value="ECO:0007669"/>
    <property type="project" value="UniProtKB-UniRule"/>
</dbReference>
<evidence type="ECO:0000313" key="9">
    <source>
        <dbReference type="Proteomes" id="UP000184418"/>
    </source>
</evidence>
<comment type="cofactor">
    <cofactor evidence="6">
        <name>Zn(2+)</name>
        <dbReference type="ChEBI" id="CHEBI:29105"/>
    </cofactor>
    <text evidence="6">Binds 1 zinc ion.</text>
</comment>
<evidence type="ECO:0000313" key="8">
    <source>
        <dbReference type="EMBL" id="SHI90884.1"/>
    </source>
</evidence>
<evidence type="ECO:0000256" key="2">
    <source>
        <dbReference type="ARBA" id="ARBA00022723"/>
    </source>
</evidence>
<reference evidence="8 9" key="1">
    <citation type="submission" date="2016-11" db="EMBL/GenBank/DDBJ databases">
        <authorList>
            <person name="Jaros S."/>
            <person name="Januszkiewicz K."/>
            <person name="Wedrychowicz H."/>
        </authorList>
    </citation>
    <scope>NUCLEOTIDE SEQUENCE [LARGE SCALE GENOMIC DNA]</scope>
    <source>
        <strain evidence="8 9">DSM 21074</strain>
    </source>
</reference>
<dbReference type="RefSeq" id="WP_073108139.1">
    <property type="nucleotide sequence ID" value="NZ_FQYN01000003.1"/>
</dbReference>
<dbReference type="GO" id="GO:0006518">
    <property type="term" value="P:peptide metabolic process"/>
    <property type="evidence" value="ECO:0007669"/>
    <property type="project" value="TreeGrafter"/>
</dbReference>
<keyword evidence="3 6" id="KW-0378">Hydrolase</keyword>
<evidence type="ECO:0000256" key="4">
    <source>
        <dbReference type="ARBA" id="ARBA00022833"/>
    </source>
</evidence>
<keyword evidence="2 6" id="KW-0479">Metal-binding</keyword>
<dbReference type="InterPro" id="IPR045090">
    <property type="entry name" value="Pept_M3A_M3B"/>
</dbReference>
<keyword evidence="4 6" id="KW-0862">Zinc</keyword>
<dbReference type="GO" id="GO:0004222">
    <property type="term" value="F:metalloendopeptidase activity"/>
    <property type="evidence" value="ECO:0007669"/>
    <property type="project" value="InterPro"/>
</dbReference>
<evidence type="ECO:0000256" key="1">
    <source>
        <dbReference type="ARBA" id="ARBA00022670"/>
    </source>
</evidence>
<dbReference type="PANTHER" id="PTHR11804">
    <property type="entry name" value="PROTEASE M3 THIMET OLIGOPEPTIDASE-RELATED"/>
    <property type="match status" value="1"/>
</dbReference>
<dbReference type="SUPFAM" id="SSF55486">
    <property type="entry name" value="Metalloproteases ('zincins'), catalytic domain"/>
    <property type="match status" value="1"/>
</dbReference>
<gene>
    <name evidence="8" type="ORF">SAMN02745146_1881</name>
</gene>
<keyword evidence="5 6" id="KW-0482">Metalloprotease</keyword>
<organism evidence="8 9">
    <name type="scientific">Hymenobacter daecheongensis DSM 21074</name>
    <dbReference type="NCBI Taxonomy" id="1121955"/>
    <lineage>
        <taxon>Bacteria</taxon>
        <taxon>Pseudomonadati</taxon>
        <taxon>Bacteroidota</taxon>
        <taxon>Cytophagia</taxon>
        <taxon>Cytophagales</taxon>
        <taxon>Hymenobacteraceae</taxon>
        <taxon>Hymenobacter</taxon>
    </lineage>
</organism>
<accession>A0A1M6EZH3</accession>
<dbReference type="CDD" id="cd09606">
    <property type="entry name" value="M3B_PepF"/>
    <property type="match status" value="1"/>
</dbReference>
<name>A0A1M6EZH3_9BACT</name>
<evidence type="ECO:0000256" key="3">
    <source>
        <dbReference type="ARBA" id="ARBA00022801"/>
    </source>
</evidence>
<dbReference type="OrthoDB" id="9762795at2"/>
<dbReference type="Pfam" id="PF01432">
    <property type="entry name" value="Peptidase_M3"/>
    <property type="match status" value="1"/>
</dbReference>
<dbReference type="InterPro" id="IPR011976">
    <property type="entry name" value="Pept_M3B_oligopep-rel"/>
</dbReference>
<dbReference type="Proteomes" id="UP000184418">
    <property type="component" value="Unassembled WGS sequence"/>
</dbReference>
<evidence type="ECO:0000259" key="7">
    <source>
        <dbReference type="Pfam" id="PF01432"/>
    </source>
</evidence>
<feature type="domain" description="Peptidase M3A/M3B catalytic" evidence="7">
    <location>
        <begin position="186"/>
        <end position="570"/>
    </location>
</feature>
<dbReference type="EMBL" id="FQYN01000003">
    <property type="protein sequence ID" value="SHI90884.1"/>
    <property type="molecule type" value="Genomic_DNA"/>
</dbReference>
<dbReference type="NCBIfam" id="TIGR02289">
    <property type="entry name" value="M3_not_pepF"/>
    <property type="match status" value="1"/>
</dbReference>
<proteinExistence type="inferred from homology"/>
<dbReference type="GO" id="GO:0006508">
    <property type="term" value="P:proteolysis"/>
    <property type="evidence" value="ECO:0007669"/>
    <property type="project" value="UniProtKB-KW"/>
</dbReference>
<evidence type="ECO:0000256" key="5">
    <source>
        <dbReference type="ARBA" id="ARBA00023049"/>
    </source>
</evidence>
<sequence length="581" mass="67180">MNTSAPDTLAATATDTRRPPRHYLPESFVVTDWAALEPYFLELRDRNIKSAAELERWLLDRSELESVLSEDLAWRYIRMTCDTQDQARSEAFQYFVSEIEPSVAPYDHALNEKMIGSEFLAGLDPQRYRIFTRSVRQALEIYRAENIPLKTEISTKQQQYAATVGAMTVTLDSEEMTLPRAADRLKSPDRAVREEAYRAIQARRLQDSQPLDQLFDELVALRHQMALNAGFPNFRDYMFAALGRFDYTAQDCFAFHRAIRETVVPLLDDLDLERRQDLNLPELRPWDLDVDVSGKAPLRPFDTGEELLEKTITVFSRLDSYLGDCLRTMRTMGHLDLESRKGKAPGGYNYPLDETGVPFIFMNATSSLRDVITMLHEGGHAVHSFLTRTLPLSADKHPPSEVAELASMSMELISMDQWDLFFPDVDELRRAKKTHLESVLETFPWVATIDKFQHWIYENPEHTQAQRHARWVEVFDEFNQRTVSWQGLEQFKPYLWQKQLHLYEVPFYYIEYAMAQLGAIAVWRNFRQNPAEGLAAYKRALALGYTAPIGDIYAAAGIRFDFSTEYLRTLADFVREEMAKL</sequence>
<dbReference type="PANTHER" id="PTHR11804:SF48">
    <property type="entry name" value="PUTATIVE-RELATED"/>
    <property type="match status" value="1"/>
</dbReference>
<keyword evidence="9" id="KW-1185">Reference proteome</keyword>
<dbReference type="Gene3D" id="1.10.1370.30">
    <property type="match status" value="1"/>
</dbReference>
<dbReference type="AlphaFoldDB" id="A0A1M6EZH3"/>
<dbReference type="InterPro" id="IPR001567">
    <property type="entry name" value="Pept_M3A_M3B_dom"/>
</dbReference>
<keyword evidence="1 6" id="KW-0645">Protease</keyword>
<evidence type="ECO:0000256" key="6">
    <source>
        <dbReference type="RuleBase" id="RU003435"/>
    </source>
</evidence>
<comment type="similarity">
    <text evidence="6">Belongs to the peptidase M3 family.</text>
</comment>
<protein>
    <submittedName>
        <fullName evidence="8">Oligoendopeptidase F</fullName>
    </submittedName>
</protein>